<dbReference type="CDD" id="cd00077">
    <property type="entry name" value="HDc"/>
    <property type="match status" value="1"/>
</dbReference>
<dbReference type="PATRIC" id="fig|1276221.3.peg.825"/>
<dbReference type="STRING" id="1276221.SDIMI_v3c08230"/>
<gene>
    <name evidence="2" type="ORF">SDIMI_v3c08230</name>
</gene>
<dbReference type="InParanoid" id="S5M390"/>
<dbReference type="InterPro" id="IPR003607">
    <property type="entry name" value="HD/PDEase_dom"/>
</dbReference>
<dbReference type="PROSITE" id="PS51831">
    <property type="entry name" value="HD"/>
    <property type="match status" value="1"/>
</dbReference>
<dbReference type="EMBL" id="CP005076">
    <property type="protein sequence ID" value="AGR42527.1"/>
    <property type="molecule type" value="Genomic_DNA"/>
</dbReference>
<dbReference type="GO" id="GO:0006203">
    <property type="term" value="P:dGTP catabolic process"/>
    <property type="evidence" value="ECO:0007669"/>
    <property type="project" value="TreeGrafter"/>
</dbReference>
<dbReference type="InterPro" id="IPR050135">
    <property type="entry name" value="dGTPase-like"/>
</dbReference>
<dbReference type="RefSeq" id="WP_020836755.1">
    <property type="nucleotide sequence ID" value="NC_021833.1"/>
</dbReference>
<name>S5M390_9MOLU</name>
<dbReference type="Pfam" id="PF01966">
    <property type="entry name" value="HD"/>
    <property type="match status" value="1"/>
</dbReference>
<dbReference type="InterPro" id="IPR006674">
    <property type="entry name" value="HD_domain"/>
</dbReference>
<dbReference type="InterPro" id="IPR045509">
    <property type="entry name" value="HD_assoc_2"/>
</dbReference>
<dbReference type="Gene3D" id="1.10.3210.10">
    <property type="entry name" value="Hypothetical protein af1432"/>
    <property type="match status" value="1"/>
</dbReference>
<reference evidence="2 3" key="1">
    <citation type="journal article" date="2013" name="Genome Biol. Evol.">
        <title>Comparison of metabolic capacities and inference of gene content evolution in mosquito-associated Spiroplasma diminutum and S. taiwanense.</title>
        <authorList>
            <person name="Lo W.S."/>
            <person name="Ku C."/>
            <person name="Chen L.L."/>
            <person name="Chang T.H."/>
            <person name="Kuo C.H."/>
        </authorList>
    </citation>
    <scope>NUCLEOTIDE SEQUENCE [LARGE SCALE GENOMIC DNA]</scope>
    <source>
        <strain evidence="2">CUAS-1</strain>
    </source>
</reference>
<dbReference type="PANTHER" id="PTHR11373">
    <property type="entry name" value="DEOXYNUCLEOSIDE TRIPHOSPHATE TRIPHOSPHOHYDROLASE"/>
    <property type="match status" value="1"/>
</dbReference>
<protein>
    <submittedName>
        <fullName evidence="2">HD superfamily phosphohydrolase</fullName>
    </submittedName>
</protein>
<dbReference type="PANTHER" id="PTHR11373:SF4">
    <property type="entry name" value="DEOXYNUCLEOSIDE TRIPHOSPHATE TRIPHOSPHOHYDROLASE SAMHD1"/>
    <property type="match status" value="1"/>
</dbReference>
<evidence type="ECO:0000259" key="1">
    <source>
        <dbReference type="PROSITE" id="PS51831"/>
    </source>
</evidence>
<evidence type="ECO:0000313" key="3">
    <source>
        <dbReference type="Proteomes" id="UP000014983"/>
    </source>
</evidence>
<dbReference type="KEGG" id="sdi:SDIMI_v3c08230"/>
<dbReference type="FunCoup" id="S5M390">
    <property type="interactions" value="113"/>
</dbReference>
<dbReference type="SMART" id="SM00471">
    <property type="entry name" value="HDc"/>
    <property type="match status" value="1"/>
</dbReference>
<keyword evidence="3" id="KW-1185">Reference proteome</keyword>
<evidence type="ECO:0000313" key="2">
    <source>
        <dbReference type="EMBL" id="AGR42527.1"/>
    </source>
</evidence>
<dbReference type="Proteomes" id="UP000014983">
    <property type="component" value="Chromosome"/>
</dbReference>
<dbReference type="GO" id="GO:0008832">
    <property type="term" value="F:dGTPase activity"/>
    <property type="evidence" value="ECO:0007669"/>
    <property type="project" value="TreeGrafter"/>
</dbReference>
<dbReference type="AlphaFoldDB" id="S5M390"/>
<organism evidence="2 3">
    <name type="scientific">Spiroplasma diminutum CUAS-1</name>
    <dbReference type="NCBI Taxonomy" id="1276221"/>
    <lineage>
        <taxon>Bacteria</taxon>
        <taxon>Bacillati</taxon>
        <taxon>Mycoplasmatota</taxon>
        <taxon>Mollicutes</taxon>
        <taxon>Entomoplasmatales</taxon>
        <taxon>Spiroplasmataceae</taxon>
        <taxon>Spiroplasma</taxon>
    </lineage>
</organism>
<proteinExistence type="predicted"/>
<dbReference type="HOGENOM" id="CLU_026821_0_0_14"/>
<dbReference type="eggNOG" id="COG1078">
    <property type="taxonomic scope" value="Bacteria"/>
</dbReference>
<dbReference type="Pfam" id="PF19276">
    <property type="entry name" value="HD_assoc_2"/>
    <property type="match status" value="1"/>
</dbReference>
<feature type="domain" description="HD" evidence="1">
    <location>
        <begin position="52"/>
        <end position="167"/>
    </location>
</feature>
<dbReference type="OrthoDB" id="9803619at2"/>
<keyword evidence="2" id="KW-0378">Hydrolase</keyword>
<dbReference type="SUPFAM" id="SSF109604">
    <property type="entry name" value="HD-domain/PDEase-like"/>
    <property type="match status" value="1"/>
</dbReference>
<sequence>MEKFIRDNVHGEIYFEDKLFTELIDTNEFQRLRRIIQLGGGQFVFPSANHTRFSHCIGVYHVICKFLENDAINEHINEKDKKVLKVAGLLHDIGHGAFSHTFELISTRSHEEYTVDIIKGNSQINKVLINNGVDPDEVVSVIEGKHQNKVVNSLVSSQLDADRLDYLQRDSKGAGVNYSKPDIDWIIRNAKIHDNKLVFSNKTLNAIENFLLGRYHMFKQVYEHKISTAFDNTFKMWFKRFKYLYLNNYRFKHSKPVNLFEEIFHEKPMPLEKYVYLDDYTMFELFKLLKEENDEILSDLSNRLQNRKFLKASSDITEEEFNNMKSNFKGDVNYYFDIITVKDIFIYKDSSEKKDENIYILKDNNLSNLKDLSEIINTDWKNNIKKIYIFPKYNVE</sequence>
<accession>S5M390</accession>